<sequence>MHVKLPIPDVSATSVQKCGHVERLWPSRRRVAYASEGGRLDSLRRDDRPAPRVESKLSLGASKAGRAVGSTMTTVVIDPKPQCGRFKFRGLCCYRVEGHGVVTPAT</sequence>
<dbReference type="EMBL" id="BGZK01002268">
    <property type="protein sequence ID" value="GBP92362.1"/>
    <property type="molecule type" value="Genomic_DNA"/>
</dbReference>
<comment type="caution">
    <text evidence="1">The sequence shown here is derived from an EMBL/GenBank/DDBJ whole genome shotgun (WGS) entry which is preliminary data.</text>
</comment>
<dbReference type="AlphaFoldDB" id="A0A4C1ZXY6"/>
<gene>
    <name evidence="1" type="ORF">EVAR_68990_1</name>
</gene>
<accession>A0A4C1ZXY6</accession>
<protein>
    <submittedName>
        <fullName evidence="1">Uncharacterized protein</fullName>
    </submittedName>
</protein>
<evidence type="ECO:0000313" key="2">
    <source>
        <dbReference type="Proteomes" id="UP000299102"/>
    </source>
</evidence>
<name>A0A4C1ZXY6_EUMVA</name>
<organism evidence="1 2">
    <name type="scientific">Eumeta variegata</name>
    <name type="common">Bagworm moth</name>
    <name type="synonym">Eumeta japonica</name>
    <dbReference type="NCBI Taxonomy" id="151549"/>
    <lineage>
        <taxon>Eukaryota</taxon>
        <taxon>Metazoa</taxon>
        <taxon>Ecdysozoa</taxon>
        <taxon>Arthropoda</taxon>
        <taxon>Hexapoda</taxon>
        <taxon>Insecta</taxon>
        <taxon>Pterygota</taxon>
        <taxon>Neoptera</taxon>
        <taxon>Endopterygota</taxon>
        <taxon>Lepidoptera</taxon>
        <taxon>Glossata</taxon>
        <taxon>Ditrysia</taxon>
        <taxon>Tineoidea</taxon>
        <taxon>Psychidae</taxon>
        <taxon>Oiketicinae</taxon>
        <taxon>Eumeta</taxon>
    </lineage>
</organism>
<evidence type="ECO:0000313" key="1">
    <source>
        <dbReference type="EMBL" id="GBP92362.1"/>
    </source>
</evidence>
<keyword evidence="2" id="KW-1185">Reference proteome</keyword>
<proteinExistence type="predicted"/>
<reference evidence="1 2" key="1">
    <citation type="journal article" date="2019" name="Commun. Biol.">
        <title>The bagworm genome reveals a unique fibroin gene that provides high tensile strength.</title>
        <authorList>
            <person name="Kono N."/>
            <person name="Nakamura H."/>
            <person name="Ohtoshi R."/>
            <person name="Tomita M."/>
            <person name="Numata K."/>
            <person name="Arakawa K."/>
        </authorList>
    </citation>
    <scope>NUCLEOTIDE SEQUENCE [LARGE SCALE GENOMIC DNA]</scope>
</reference>
<dbReference type="Proteomes" id="UP000299102">
    <property type="component" value="Unassembled WGS sequence"/>
</dbReference>